<keyword evidence="2" id="KW-1133">Transmembrane helix</keyword>
<dbReference type="InterPro" id="IPR003594">
    <property type="entry name" value="HATPase_dom"/>
</dbReference>
<dbReference type="CDD" id="cd00075">
    <property type="entry name" value="HATPase"/>
    <property type="match status" value="1"/>
</dbReference>
<keyword evidence="5" id="KW-1185">Reference proteome</keyword>
<evidence type="ECO:0000313" key="5">
    <source>
        <dbReference type="Proteomes" id="UP000000493"/>
    </source>
</evidence>
<protein>
    <submittedName>
        <fullName evidence="4">Histidine kinase</fullName>
    </submittedName>
</protein>
<evidence type="ECO:0000256" key="1">
    <source>
        <dbReference type="ARBA" id="ARBA00022553"/>
    </source>
</evidence>
<reference evidence="5" key="1">
    <citation type="submission" date="2011-06" db="EMBL/GenBank/DDBJ databases">
        <title>The complete genome of chromosome of Runella slithyformis DSM 19594.</title>
        <authorList>
            <consortium name="US DOE Joint Genome Institute (JGI-PGF)"/>
            <person name="Lucas S."/>
            <person name="Han J."/>
            <person name="Lapidus A."/>
            <person name="Bruce D."/>
            <person name="Goodwin L."/>
            <person name="Pitluck S."/>
            <person name="Peters L."/>
            <person name="Kyrpides N."/>
            <person name="Mavromatis K."/>
            <person name="Ivanova N."/>
            <person name="Ovchinnikova G."/>
            <person name="Zhang X."/>
            <person name="Misra M."/>
            <person name="Detter J.C."/>
            <person name="Tapia R."/>
            <person name="Han C."/>
            <person name="Land M."/>
            <person name="Hauser L."/>
            <person name="Markowitz V."/>
            <person name="Cheng J.-F."/>
            <person name="Hugenholtz P."/>
            <person name="Woyke T."/>
            <person name="Wu D."/>
            <person name="Tindall B."/>
            <person name="Faehrich R."/>
            <person name="Brambilla E."/>
            <person name="Klenk H.-P."/>
            <person name="Eisen J.A."/>
        </authorList>
    </citation>
    <scope>NUCLEOTIDE SEQUENCE [LARGE SCALE GENOMIC DNA]</scope>
    <source>
        <strain evidence="5">ATCC 29530 / DSM 19594 / LMG 11500 / NCIMB 11436 / LSU 4</strain>
    </source>
</reference>
<sequence length="659" mass="75950">MRHLFLFWIAAGYLMLHPFNSFASTPQERQLRAAKHDSTRLRLYTELARKYLLENKFDSSLRYIKSGLQLATKLNITRYHCKLYTLWCFMARLEKQYDTAIKTGKLAIDFGKKNKQHIDVEYISYILAAVYNSKAYITGSKQEHVTAIRQIFENIRFSNQHQSFTHSQNNYYLLSSIYKDNGNDSLAYLYLAKGLKYSMNAKTPHERMILLSNYVELKLYQKRSDEAQTFLTQLLDFTPPKEDTEVYLYALSGATKACIKFGEFDTAFSIIQKIQQNAPLMKAMDNERKMLFNTERATIFLHQKNYQAAQQAQRQAMICATKEQPAFGDRLSLMINQQKLFEYQNRFQKALDLQKRIHAMQDSLTSEQFNFELAASEERLAHENKERLFHQQLKIQQLQNQRNAQQLKQSQYILRATLLILTLLSVVVIIIVLQMKKIKKQSAALKELNTNKDRLFGIIGHDLRSPVIFLQMSLSDVFRKIPEKYTELSGIVSEQIARTNSLLSTLDNLLYWSVTQRDKISVFPRAAPLSDFVEEALDWLQQSQLKAEVTVYADIDPALSIIVDDNHILVILRNLIHNAFKFTPKGGEVRLSASAAEDHAELFIRDTGPGFAGVVENTQKRGTQLGLKLVRELMQANHGTMQIESSSKGTLVKLSFPKA</sequence>
<name>A0A7U3ZQB3_RUNSL</name>
<dbReference type="RefSeq" id="WP_013930704.1">
    <property type="nucleotide sequence ID" value="NC_015703.1"/>
</dbReference>
<gene>
    <name evidence="4" type="ordered locus">Runsl_5124</name>
</gene>
<dbReference type="Gene3D" id="3.30.565.10">
    <property type="entry name" value="Histidine kinase-like ATPase, C-terminal domain"/>
    <property type="match status" value="1"/>
</dbReference>
<feature type="transmembrane region" description="Helical" evidence="2">
    <location>
        <begin position="412"/>
        <end position="433"/>
    </location>
</feature>
<evidence type="ECO:0000259" key="3">
    <source>
        <dbReference type="PROSITE" id="PS50109"/>
    </source>
</evidence>
<organism evidence="4 5">
    <name type="scientific">Runella slithyformis (strain ATCC 29530 / DSM 19594 / LMG 11500 / NCIMB 11436 / LSU 4)</name>
    <dbReference type="NCBI Taxonomy" id="761193"/>
    <lineage>
        <taxon>Bacteria</taxon>
        <taxon>Pseudomonadati</taxon>
        <taxon>Bacteroidota</taxon>
        <taxon>Cytophagia</taxon>
        <taxon>Cytophagales</taxon>
        <taxon>Spirosomataceae</taxon>
        <taxon>Runella</taxon>
    </lineage>
</organism>
<dbReference type="Gene3D" id="1.25.40.10">
    <property type="entry name" value="Tetratricopeptide repeat domain"/>
    <property type="match status" value="1"/>
</dbReference>
<dbReference type="PANTHER" id="PTHR43547:SF2">
    <property type="entry name" value="HYBRID SIGNAL TRANSDUCTION HISTIDINE KINASE C"/>
    <property type="match status" value="1"/>
</dbReference>
<dbReference type="GO" id="GO:0000155">
    <property type="term" value="F:phosphorelay sensor kinase activity"/>
    <property type="evidence" value="ECO:0007669"/>
    <property type="project" value="InterPro"/>
</dbReference>
<dbReference type="SUPFAM" id="SSF48452">
    <property type="entry name" value="TPR-like"/>
    <property type="match status" value="2"/>
</dbReference>
<evidence type="ECO:0000313" key="4">
    <source>
        <dbReference type="EMBL" id="AEI51426.1"/>
    </source>
</evidence>
<evidence type="ECO:0000256" key="2">
    <source>
        <dbReference type="SAM" id="Phobius"/>
    </source>
</evidence>
<keyword evidence="4" id="KW-0808">Transferase</keyword>
<dbReference type="Pfam" id="PF02518">
    <property type="entry name" value="HATPase_c"/>
    <property type="match status" value="1"/>
</dbReference>
<reference evidence="4 5" key="2">
    <citation type="journal article" date="2012" name="Stand. Genomic Sci.">
        <title>Complete genome sequence of the aquatic bacterium Runella slithyformis type strain (LSU 4(T)).</title>
        <authorList>
            <person name="Copeland A."/>
            <person name="Zhang X."/>
            <person name="Misra M."/>
            <person name="Lapidus A."/>
            <person name="Nolan M."/>
            <person name="Lucas S."/>
            <person name="Deshpande S."/>
            <person name="Cheng J.F."/>
            <person name="Tapia R."/>
            <person name="Goodwin L.A."/>
            <person name="Pitluck S."/>
            <person name="Liolios K."/>
            <person name="Pagani I."/>
            <person name="Ivanova N."/>
            <person name="Mikhailova N."/>
            <person name="Pati A."/>
            <person name="Chen A."/>
            <person name="Palaniappan K."/>
            <person name="Land M."/>
            <person name="Hauser L."/>
            <person name="Pan C."/>
            <person name="Jeffries C.D."/>
            <person name="Detter J.C."/>
            <person name="Brambilla E.M."/>
            <person name="Rohde M."/>
            <person name="Djao O.D."/>
            <person name="Goker M."/>
            <person name="Sikorski J."/>
            <person name="Tindall B.J."/>
            <person name="Woyke T."/>
            <person name="Bristow J."/>
            <person name="Eisen J.A."/>
            <person name="Markowitz V."/>
            <person name="Hugenholtz P."/>
            <person name="Kyrpides N.C."/>
            <person name="Klenk H.P."/>
            <person name="Mavromatis K."/>
        </authorList>
    </citation>
    <scope>NUCLEOTIDE SEQUENCE [LARGE SCALE GENOMIC DNA]</scope>
    <source>
        <strain evidence="5">ATCC 29530 / DSM 19594 / LMG 11500 / NCIMB 11436 / LSU 4</strain>
    </source>
</reference>
<dbReference type="Proteomes" id="UP000000493">
    <property type="component" value="Chromosome"/>
</dbReference>
<proteinExistence type="predicted"/>
<dbReference type="InterPro" id="IPR005467">
    <property type="entry name" value="His_kinase_dom"/>
</dbReference>
<keyword evidence="2" id="KW-0812">Transmembrane</keyword>
<dbReference type="AlphaFoldDB" id="A0A7U3ZQB3"/>
<dbReference type="PANTHER" id="PTHR43547">
    <property type="entry name" value="TWO-COMPONENT HISTIDINE KINASE"/>
    <property type="match status" value="1"/>
</dbReference>
<dbReference type="SUPFAM" id="SSF55874">
    <property type="entry name" value="ATPase domain of HSP90 chaperone/DNA topoisomerase II/histidine kinase"/>
    <property type="match status" value="1"/>
</dbReference>
<keyword evidence="1" id="KW-0597">Phosphoprotein</keyword>
<keyword evidence="4" id="KW-0418">Kinase</keyword>
<feature type="domain" description="Histidine kinase" evidence="3">
    <location>
        <begin position="458"/>
        <end position="659"/>
    </location>
</feature>
<accession>A0A7U3ZQB3</accession>
<dbReference type="SUPFAM" id="SSF47384">
    <property type="entry name" value="Homodimeric domain of signal transducing histidine kinase"/>
    <property type="match status" value="1"/>
</dbReference>
<dbReference type="EMBL" id="CP002859">
    <property type="protein sequence ID" value="AEI51426.1"/>
    <property type="molecule type" value="Genomic_DNA"/>
</dbReference>
<dbReference type="SMART" id="SM00387">
    <property type="entry name" value="HATPase_c"/>
    <property type="match status" value="1"/>
</dbReference>
<dbReference type="PROSITE" id="PS50109">
    <property type="entry name" value="HIS_KIN"/>
    <property type="match status" value="1"/>
</dbReference>
<dbReference type="InterPro" id="IPR036097">
    <property type="entry name" value="HisK_dim/P_sf"/>
</dbReference>
<dbReference type="KEGG" id="rsi:Runsl_5124"/>
<keyword evidence="2" id="KW-0472">Membrane</keyword>
<dbReference type="InterPro" id="IPR036890">
    <property type="entry name" value="HATPase_C_sf"/>
</dbReference>
<dbReference type="InterPro" id="IPR011990">
    <property type="entry name" value="TPR-like_helical_dom_sf"/>
</dbReference>